<evidence type="ECO:0000256" key="3">
    <source>
        <dbReference type="ARBA" id="ARBA00012948"/>
    </source>
</evidence>
<keyword evidence="7" id="KW-0443">Lipid metabolism</keyword>
<dbReference type="InterPro" id="IPR020904">
    <property type="entry name" value="Sc_DH/Rdtase_CS"/>
</dbReference>
<dbReference type="Gene3D" id="3.40.50.720">
    <property type="entry name" value="NAD(P)-binding Rossmann-like Domain"/>
    <property type="match status" value="1"/>
</dbReference>
<keyword evidence="4 7" id="KW-0560">Oxidoreductase</keyword>
<evidence type="ECO:0000256" key="4">
    <source>
        <dbReference type="ARBA" id="ARBA00023002"/>
    </source>
</evidence>
<keyword evidence="5" id="KW-0753">Steroid metabolism</keyword>
<comment type="function">
    <text evidence="7">Catalyzes the NADPH-dependent reduction of beta-ketoacyl-ACP substrates to beta-hydroxyacyl-ACP products, the first reductive step in the elongation cycle of fatty acid biosynthesis.</text>
</comment>
<organism evidence="9 10">
    <name type="scientific">Hydrogenoanaerobacterium saccharovorans</name>
    <dbReference type="NCBI Taxonomy" id="474960"/>
    <lineage>
        <taxon>Bacteria</taxon>
        <taxon>Bacillati</taxon>
        <taxon>Bacillota</taxon>
        <taxon>Clostridia</taxon>
        <taxon>Eubacteriales</taxon>
        <taxon>Oscillospiraceae</taxon>
        <taxon>Hydrogenoanaerobacterium</taxon>
    </lineage>
</organism>
<dbReference type="Pfam" id="PF13561">
    <property type="entry name" value="adh_short_C2"/>
    <property type="match status" value="1"/>
</dbReference>
<comment type="caution">
    <text evidence="9">The sequence shown here is derived from an EMBL/GenBank/DDBJ whole genome shotgun (WGS) entry which is preliminary data.</text>
</comment>
<evidence type="ECO:0000256" key="5">
    <source>
        <dbReference type="ARBA" id="ARBA00023221"/>
    </source>
</evidence>
<evidence type="ECO:0000256" key="1">
    <source>
        <dbReference type="ARBA" id="ARBA00005194"/>
    </source>
</evidence>
<comment type="pathway">
    <text evidence="1 7">Lipid metabolism; fatty acid biosynthesis.</text>
</comment>
<keyword evidence="7" id="KW-0275">Fatty acid biosynthesis</keyword>
<evidence type="ECO:0000313" key="9">
    <source>
        <dbReference type="EMBL" id="MBM6923498.1"/>
    </source>
</evidence>
<dbReference type="SUPFAM" id="SSF51735">
    <property type="entry name" value="NAD(P)-binding Rossmann-fold domains"/>
    <property type="match status" value="1"/>
</dbReference>
<dbReference type="CDD" id="cd05333">
    <property type="entry name" value="BKR_SDR_c"/>
    <property type="match status" value="1"/>
</dbReference>
<dbReference type="NCBIfam" id="NF004197">
    <property type="entry name" value="PRK05653.1-1"/>
    <property type="match status" value="1"/>
</dbReference>
<dbReference type="EC" id="1.1.1.100" evidence="3 7"/>
<accession>A0ABS2GN15</accession>
<evidence type="ECO:0000256" key="6">
    <source>
        <dbReference type="ARBA" id="ARBA00048508"/>
    </source>
</evidence>
<protein>
    <recommendedName>
        <fullName evidence="3 7">3-oxoacyl-[acyl-carrier-protein] reductase</fullName>
        <ecNumber evidence="3 7">1.1.1.100</ecNumber>
    </recommendedName>
</protein>
<keyword evidence="7" id="KW-0444">Lipid biosynthesis</keyword>
<gene>
    <name evidence="9" type="primary">fabG</name>
    <name evidence="9" type="ORF">H9X81_07325</name>
</gene>
<evidence type="ECO:0000313" key="10">
    <source>
        <dbReference type="Proteomes" id="UP000724149"/>
    </source>
</evidence>
<dbReference type="PROSITE" id="PS00061">
    <property type="entry name" value="ADH_SHORT"/>
    <property type="match status" value="1"/>
</dbReference>
<reference evidence="9 10" key="1">
    <citation type="journal article" date="2021" name="Sci. Rep.">
        <title>The distribution of antibiotic resistance genes in chicken gut microbiota commensals.</title>
        <authorList>
            <person name="Juricova H."/>
            <person name="Matiasovicova J."/>
            <person name="Kubasova T."/>
            <person name="Cejkova D."/>
            <person name="Rychlik I."/>
        </authorList>
    </citation>
    <scope>NUCLEOTIDE SEQUENCE [LARGE SCALE GENOMIC DNA]</scope>
    <source>
        <strain evidence="9 10">An564</strain>
    </source>
</reference>
<dbReference type="PRINTS" id="PR00080">
    <property type="entry name" value="SDRFAMILY"/>
</dbReference>
<dbReference type="InterPro" id="IPR050259">
    <property type="entry name" value="SDR"/>
</dbReference>
<dbReference type="InterPro" id="IPR057326">
    <property type="entry name" value="KR_dom"/>
</dbReference>
<name>A0ABS2GN15_9FIRM</name>
<dbReference type="NCBIfam" id="NF005559">
    <property type="entry name" value="PRK07231.1"/>
    <property type="match status" value="1"/>
</dbReference>
<proteinExistence type="inferred from homology"/>
<comment type="subunit">
    <text evidence="7">Homotetramer.</text>
</comment>
<dbReference type="NCBIfam" id="NF009466">
    <property type="entry name" value="PRK12826.1-2"/>
    <property type="match status" value="1"/>
</dbReference>
<dbReference type="NCBIfam" id="TIGR01830">
    <property type="entry name" value="3oxo_ACP_reduc"/>
    <property type="match status" value="1"/>
</dbReference>
<evidence type="ECO:0000256" key="2">
    <source>
        <dbReference type="ARBA" id="ARBA00006484"/>
    </source>
</evidence>
<keyword evidence="7" id="KW-0521">NADP</keyword>
<feature type="domain" description="Ketoreductase" evidence="8">
    <location>
        <begin position="7"/>
        <end position="192"/>
    </location>
</feature>
<evidence type="ECO:0000259" key="8">
    <source>
        <dbReference type="SMART" id="SM00822"/>
    </source>
</evidence>
<dbReference type="SMART" id="SM00822">
    <property type="entry name" value="PKS_KR"/>
    <property type="match status" value="1"/>
</dbReference>
<sequence length="248" mass="25791">MFDLTGKTAVVTGGSRGIGRAICLKLAGQGANIVLNFAGNEAAAEETRSQCEALGVKALAVKGDVADAEACNALIEKAVSEFGGVDILVCNAGVTRDNLLMRMSDEEFQKVIDTNLKGTFHCMRAAIRPMMKKRRGRIISISSVVGLMGNAGQINYAASKAGVIGMTKSLAREVASRHITVNAVAPGFIKTDMTAVLSDSVKEGILHGIPLGELGEAEDVANAVLYLASDEAAYITGQVISVDGGMAM</sequence>
<dbReference type="PRINTS" id="PR00081">
    <property type="entry name" value="GDHRDH"/>
</dbReference>
<dbReference type="PANTHER" id="PTHR42879">
    <property type="entry name" value="3-OXOACYL-(ACYL-CARRIER-PROTEIN) REDUCTASE"/>
    <property type="match status" value="1"/>
</dbReference>
<comment type="similarity">
    <text evidence="2 7">Belongs to the short-chain dehydrogenases/reductases (SDR) family.</text>
</comment>
<keyword evidence="10" id="KW-1185">Reference proteome</keyword>
<dbReference type="GO" id="GO:0004316">
    <property type="term" value="F:3-oxoacyl-[acyl-carrier-protein] reductase (NADPH) activity"/>
    <property type="evidence" value="ECO:0007669"/>
    <property type="project" value="UniProtKB-EC"/>
</dbReference>
<dbReference type="InterPro" id="IPR011284">
    <property type="entry name" value="3oxo_ACP_reduc"/>
</dbReference>
<dbReference type="NCBIfam" id="NF004200">
    <property type="entry name" value="PRK05653.1-5"/>
    <property type="match status" value="1"/>
</dbReference>
<keyword evidence="7" id="KW-0276">Fatty acid metabolism</keyword>
<dbReference type="Proteomes" id="UP000724149">
    <property type="component" value="Unassembled WGS sequence"/>
</dbReference>
<evidence type="ECO:0000256" key="7">
    <source>
        <dbReference type="RuleBase" id="RU366074"/>
    </source>
</evidence>
<dbReference type="InterPro" id="IPR036291">
    <property type="entry name" value="NAD(P)-bd_dom_sf"/>
</dbReference>
<comment type="catalytic activity">
    <reaction evidence="6 7">
        <text>a (3R)-hydroxyacyl-[ACP] + NADP(+) = a 3-oxoacyl-[ACP] + NADPH + H(+)</text>
        <dbReference type="Rhea" id="RHEA:17397"/>
        <dbReference type="Rhea" id="RHEA-COMP:9916"/>
        <dbReference type="Rhea" id="RHEA-COMP:9945"/>
        <dbReference type="ChEBI" id="CHEBI:15378"/>
        <dbReference type="ChEBI" id="CHEBI:57783"/>
        <dbReference type="ChEBI" id="CHEBI:58349"/>
        <dbReference type="ChEBI" id="CHEBI:78776"/>
        <dbReference type="ChEBI" id="CHEBI:78827"/>
        <dbReference type="EC" id="1.1.1.100"/>
    </reaction>
</comment>
<dbReference type="PANTHER" id="PTHR42879:SF2">
    <property type="entry name" value="3-OXOACYL-[ACYL-CARRIER-PROTEIN] REDUCTASE FABG"/>
    <property type="match status" value="1"/>
</dbReference>
<dbReference type="EMBL" id="JACSNR010000006">
    <property type="protein sequence ID" value="MBM6923498.1"/>
    <property type="molecule type" value="Genomic_DNA"/>
</dbReference>
<dbReference type="NCBIfam" id="NF004199">
    <property type="entry name" value="PRK05653.1-4"/>
    <property type="match status" value="1"/>
</dbReference>
<dbReference type="InterPro" id="IPR002347">
    <property type="entry name" value="SDR_fam"/>
</dbReference>
<dbReference type="RefSeq" id="WP_204720935.1">
    <property type="nucleotide sequence ID" value="NZ_JACSNR010000006.1"/>
</dbReference>